<dbReference type="SUPFAM" id="SSF82185">
    <property type="entry name" value="Histone H3 K4-specific methyltransferase SET7/9 N-terminal domain"/>
    <property type="match status" value="2"/>
</dbReference>
<keyword evidence="4" id="KW-1185">Reference proteome</keyword>
<accession>A0AA86QY31</accession>
<evidence type="ECO:0000313" key="3">
    <source>
        <dbReference type="EMBL" id="CAL6084609.1"/>
    </source>
</evidence>
<proteinExistence type="predicted"/>
<organism evidence="2">
    <name type="scientific">Hexamita inflata</name>
    <dbReference type="NCBI Taxonomy" id="28002"/>
    <lineage>
        <taxon>Eukaryota</taxon>
        <taxon>Metamonada</taxon>
        <taxon>Diplomonadida</taxon>
        <taxon>Hexamitidae</taxon>
        <taxon>Hexamitinae</taxon>
        <taxon>Hexamita</taxon>
    </lineage>
</organism>
<dbReference type="Pfam" id="PF02493">
    <property type="entry name" value="MORN"/>
    <property type="match status" value="7"/>
</dbReference>
<dbReference type="PANTHER" id="PTHR23084:SF263">
    <property type="entry name" value="MORN REPEAT-CONTAINING PROTEIN 1"/>
    <property type="match status" value="1"/>
</dbReference>
<dbReference type="InterPro" id="IPR003409">
    <property type="entry name" value="MORN"/>
</dbReference>
<protein>
    <submittedName>
        <fullName evidence="2">Uncharacterized protein</fullName>
    </submittedName>
</protein>
<name>A0AA86QY31_9EUKA</name>
<evidence type="ECO:0000313" key="4">
    <source>
        <dbReference type="Proteomes" id="UP001642409"/>
    </source>
</evidence>
<sequence length="205" mass="23171">MIINLSKMCEDFSSSVQFLGKQNQCDFYTGQMYNNKYHGQGTLKTKNGILYKGGFINGERSGRGIQQFSKDGYYSGKWLKGQRSGYGIQCQSGNFYKGQFREDLMHGFGELFINISAYRQYYKGYFKDGNFNGVGLLEYIENEIMVKSYNGDFINGVYDGSGTLIFDGKEYVGEFKNGEFHGSGTMTTVHGIVTTGNWDYGKLIL</sequence>
<dbReference type="EMBL" id="CAXDID020000380">
    <property type="protein sequence ID" value="CAL6084609.1"/>
    <property type="molecule type" value="Genomic_DNA"/>
</dbReference>
<dbReference type="PANTHER" id="PTHR23084">
    <property type="entry name" value="PHOSPHATIDYLINOSITOL-4-PHOSPHATE 5-KINASE RELATED"/>
    <property type="match status" value="1"/>
</dbReference>
<evidence type="ECO:0000256" key="1">
    <source>
        <dbReference type="ARBA" id="ARBA00022737"/>
    </source>
</evidence>
<dbReference type="Gene3D" id="2.20.110.10">
    <property type="entry name" value="Histone H3 K4-specific methyltransferase SET7/9 N-terminal domain"/>
    <property type="match status" value="2"/>
</dbReference>
<reference evidence="2" key="1">
    <citation type="submission" date="2023-06" db="EMBL/GenBank/DDBJ databases">
        <authorList>
            <person name="Kurt Z."/>
        </authorList>
    </citation>
    <scope>NUCLEOTIDE SEQUENCE</scope>
</reference>
<comment type="caution">
    <text evidence="2">The sequence shown here is derived from an EMBL/GenBank/DDBJ whole genome shotgun (WGS) entry which is preliminary data.</text>
</comment>
<evidence type="ECO:0000313" key="2">
    <source>
        <dbReference type="EMBL" id="CAI9959600.1"/>
    </source>
</evidence>
<dbReference type="SMART" id="SM00698">
    <property type="entry name" value="MORN"/>
    <property type="match status" value="7"/>
</dbReference>
<dbReference type="Proteomes" id="UP001642409">
    <property type="component" value="Unassembled WGS sequence"/>
</dbReference>
<gene>
    <name evidence="2" type="ORF">HINF_LOCUS47245</name>
    <name evidence="3" type="ORF">HINF_LOCUS62287</name>
</gene>
<reference evidence="3 4" key="2">
    <citation type="submission" date="2024-07" db="EMBL/GenBank/DDBJ databases">
        <authorList>
            <person name="Akdeniz Z."/>
        </authorList>
    </citation>
    <scope>NUCLEOTIDE SEQUENCE [LARGE SCALE GENOMIC DNA]</scope>
</reference>
<dbReference type="EMBL" id="CATOUU010000919">
    <property type="protein sequence ID" value="CAI9959600.1"/>
    <property type="molecule type" value="Genomic_DNA"/>
</dbReference>
<keyword evidence="1" id="KW-0677">Repeat</keyword>
<dbReference type="AlphaFoldDB" id="A0AA86QY31"/>